<feature type="transmembrane region" description="Helical" evidence="6">
    <location>
        <begin position="261"/>
        <end position="278"/>
    </location>
</feature>
<keyword evidence="2" id="KW-1003">Cell membrane</keyword>
<evidence type="ECO:0000313" key="9">
    <source>
        <dbReference type="Proteomes" id="UP000195755"/>
    </source>
</evidence>
<dbReference type="Gene3D" id="1.20.1250.20">
    <property type="entry name" value="MFS general substrate transporter like domains"/>
    <property type="match status" value="2"/>
</dbReference>
<dbReference type="InterPro" id="IPR011701">
    <property type="entry name" value="MFS"/>
</dbReference>
<dbReference type="Pfam" id="PF07690">
    <property type="entry name" value="MFS_1"/>
    <property type="match status" value="1"/>
</dbReference>
<reference evidence="8 9" key="1">
    <citation type="submission" date="2017-06" db="EMBL/GenBank/DDBJ databases">
        <title>Streptomyces albireticuli Genome sequencing and assembly.</title>
        <authorList>
            <person name="Wang Y."/>
            <person name="Du B."/>
            <person name="Ding Y."/>
            <person name="Liu H."/>
            <person name="Hou Q."/>
            <person name="Liu K."/>
            <person name="Yao L."/>
            <person name="Wang C."/>
        </authorList>
    </citation>
    <scope>NUCLEOTIDE SEQUENCE [LARGE SCALE GENOMIC DNA]</scope>
    <source>
        <strain evidence="8 9">MDJK11</strain>
    </source>
</reference>
<evidence type="ECO:0000256" key="4">
    <source>
        <dbReference type="ARBA" id="ARBA00022989"/>
    </source>
</evidence>
<gene>
    <name evidence="8" type="primary">araJ</name>
    <name evidence="8" type="ORF">SMD11_0397</name>
</gene>
<dbReference type="Proteomes" id="UP000195755">
    <property type="component" value="Chromosome"/>
</dbReference>
<proteinExistence type="predicted"/>
<sequence length="394" mass="39502">MLALGTFAVGTDAFVIAGLLPEISDSLDVSVGAAGQLVSVFSLAYALLSPVLATLTSRWSRRSVLILALLVFAVGNVVTALAPNYTLVLISRVVAAAGAAMFTPNAGATAATLAGAEQRGRAIAIVTVGLTASLALGAPLGTAIGDALGWQATMWFVTGLALVVAPVIALRLPDVAVGARAGLRQRLAPLTDRRVVGVLACTLIAFVGVYLPYTYISAVFEPATGGDSGRVAILLLVFGLAGTAGNLTAGRLADRKGPRQVVIGATLLLTVVFGLMAVSHSSYALALVLSAVSGVGSWSVTAPQQQRIIAFAAPGTEPLVVSLNAAVMYLAISLSSVLGAGILDPGGPAQIAWTGAAFTVVAALVTVLTGRFERGAGAAAAAAPRVGAQESPAK</sequence>
<keyword evidence="3 6" id="KW-0812">Transmembrane</keyword>
<dbReference type="KEGG" id="salj:SMD11_0397"/>
<keyword evidence="5 6" id="KW-0472">Membrane</keyword>
<keyword evidence="4 6" id="KW-1133">Transmembrane helix</keyword>
<feature type="transmembrane region" description="Helical" evidence="6">
    <location>
        <begin position="33"/>
        <end position="52"/>
    </location>
</feature>
<feature type="transmembrane region" description="Helical" evidence="6">
    <location>
        <begin position="152"/>
        <end position="173"/>
    </location>
</feature>
<dbReference type="EMBL" id="CP021744">
    <property type="protein sequence ID" value="ARZ66063.1"/>
    <property type="molecule type" value="Genomic_DNA"/>
</dbReference>
<name>A0A1Z2KVI1_9ACTN</name>
<dbReference type="SUPFAM" id="SSF103473">
    <property type="entry name" value="MFS general substrate transporter"/>
    <property type="match status" value="1"/>
</dbReference>
<evidence type="ECO:0000256" key="3">
    <source>
        <dbReference type="ARBA" id="ARBA00022692"/>
    </source>
</evidence>
<dbReference type="InterPro" id="IPR050189">
    <property type="entry name" value="MFS_Efflux_Transporters"/>
</dbReference>
<evidence type="ECO:0000313" key="8">
    <source>
        <dbReference type="EMBL" id="ARZ66063.1"/>
    </source>
</evidence>
<evidence type="ECO:0000256" key="2">
    <source>
        <dbReference type="ARBA" id="ARBA00022475"/>
    </source>
</evidence>
<organism evidence="8 9">
    <name type="scientific">Streptomyces albireticuli</name>
    <dbReference type="NCBI Taxonomy" id="1940"/>
    <lineage>
        <taxon>Bacteria</taxon>
        <taxon>Bacillati</taxon>
        <taxon>Actinomycetota</taxon>
        <taxon>Actinomycetes</taxon>
        <taxon>Kitasatosporales</taxon>
        <taxon>Streptomycetaceae</taxon>
        <taxon>Streptomyces</taxon>
    </lineage>
</organism>
<comment type="subcellular location">
    <subcellularLocation>
        <location evidence="1">Cell membrane</location>
        <topology evidence="1">Multi-pass membrane protein</topology>
    </subcellularLocation>
</comment>
<dbReference type="GO" id="GO:0022857">
    <property type="term" value="F:transmembrane transporter activity"/>
    <property type="evidence" value="ECO:0007669"/>
    <property type="project" value="InterPro"/>
</dbReference>
<evidence type="ECO:0000256" key="6">
    <source>
        <dbReference type="SAM" id="Phobius"/>
    </source>
</evidence>
<feature type="transmembrane region" description="Helical" evidence="6">
    <location>
        <begin position="284"/>
        <end position="302"/>
    </location>
</feature>
<evidence type="ECO:0000256" key="1">
    <source>
        <dbReference type="ARBA" id="ARBA00004651"/>
    </source>
</evidence>
<feature type="transmembrane region" description="Helical" evidence="6">
    <location>
        <begin position="323"/>
        <end position="343"/>
    </location>
</feature>
<feature type="transmembrane region" description="Helical" evidence="6">
    <location>
        <begin position="231"/>
        <end position="249"/>
    </location>
</feature>
<feature type="transmembrane region" description="Helical" evidence="6">
    <location>
        <begin position="122"/>
        <end position="140"/>
    </location>
</feature>
<feature type="transmembrane region" description="Helical" evidence="6">
    <location>
        <begin position="194"/>
        <end position="211"/>
    </location>
</feature>
<dbReference type="GO" id="GO:0005886">
    <property type="term" value="C:plasma membrane"/>
    <property type="evidence" value="ECO:0007669"/>
    <property type="project" value="UniProtKB-SubCell"/>
</dbReference>
<dbReference type="InterPro" id="IPR020846">
    <property type="entry name" value="MFS_dom"/>
</dbReference>
<dbReference type="PROSITE" id="PS50850">
    <property type="entry name" value="MFS"/>
    <property type="match status" value="1"/>
</dbReference>
<evidence type="ECO:0000256" key="5">
    <source>
        <dbReference type="ARBA" id="ARBA00023136"/>
    </source>
</evidence>
<feature type="transmembrane region" description="Helical" evidence="6">
    <location>
        <begin position="89"/>
        <end position="110"/>
    </location>
</feature>
<dbReference type="PANTHER" id="PTHR43124:SF10">
    <property type="entry name" value="PURINE EFFLUX PUMP PBUE"/>
    <property type="match status" value="1"/>
</dbReference>
<evidence type="ECO:0000259" key="7">
    <source>
        <dbReference type="PROSITE" id="PS50850"/>
    </source>
</evidence>
<dbReference type="CDD" id="cd17324">
    <property type="entry name" value="MFS_NepI_like"/>
    <property type="match status" value="1"/>
</dbReference>
<accession>A0A1Z2KVI1</accession>
<feature type="transmembrane region" description="Helical" evidence="6">
    <location>
        <begin position="64"/>
        <end position="83"/>
    </location>
</feature>
<protein>
    <submittedName>
        <fullName evidence="8">Putative transmembrane efflux protein from the major facilitator superfamily</fullName>
    </submittedName>
</protein>
<dbReference type="InterPro" id="IPR036259">
    <property type="entry name" value="MFS_trans_sf"/>
</dbReference>
<dbReference type="PANTHER" id="PTHR43124">
    <property type="entry name" value="PURINE EFFLUX PUMP PBUE"/>
    <property type="match status" value="1"/>
</dbReference>
<feature type="transmembrane region" description="Helical" evidence="6">
    <location>
        <begin position="349"/>
        <end position="368"/>
    </location>
</feature>
<feature type="domain" description="Major facilitator superfamily (MFS) profile" evidence="7">
    <location>
        <begin position="1"/>
        <end position="374"/>
    </location>
</feature>
<dbReference type="AlphaFoldDB" id="A0A1Z2KVI1"/>